<dbReference type="Proteomes" id="UP001055811">
    <property type="component" value="Linkage Group LG01"/>
</dbReference>
<accession>A0ACB9GX28</accession>
<reference evidence="2" key="1">
    <citation type="journal article" date="2022" name="Mol. Ecol. Resour.">
        <title>The genomes of chicory, endive, great burdock and yacon provide insights into Asteraceae palaeo-polyploidization history and plant inulin production.</title>
        <authorList>
            <person name="Fan W."/>
            <person name="Wang S."/>
            <person name="Wang H."/>
            <person name="Wang A."/>
            <person name="Jiang F."/>
            <person name="Liu H."/>
            <person name="Zhao H."/>
            <person name="Xu D."/>
            <person name="Zhang Y."/>
        </authorList>
    </citation>
    <scope>NUCLEOTIDE SEQUENCE [LARGE SCALE GENOMIC DNA]</scope>
    <source>
        <strain evidence="2">cv. Punajuju</strain>
    </source>
</reference>
<keyword evidence="2" id="KW-1185">Reference proteome</keyword>
<reference evidence="1 2" key="2">
    <citation type="journal article" date="2022" name="Mol. Ecol. Resour.">
        <title>The genomes of chicory, endive, great burdock and yacon provide insights into Asteraceae paleo-polyploidization history and plant inulin production.</title>
        <authorList>
            <person name="Fan W."/>
            <person name="Wang S."/>
            <person name="Wang H."/>
            <person name="Wang A."/>
            <person name="Jiang F."/>
            <person name="Liu H."/>
            <person name="Zhao H."/>
            <person name="Xu D."/>
            <person name="Zhang Y."/>
        </authorList>
    </citation>
    <scope>NUCLEOTIDE SEQUENCE [LARGE SCALE GENOMIC DNA]</scope>
    <source>
        <strain evidence="2">cv. Punajuju</strain>
        <tissue evidence="1">Leaves</tissue>
    </source>
</reference>
<evidence type="ECO:0000313" key="1">
    <source>
        <dbReference type="EMBL" id="KAI3787776.1"/>
    </source>
</evidence>
<organism evidence="1 2">
    <name type="scientific">Cichorium intybus</name>
    <name type="common">Chicory</name>
    <dbReference type="NCBI Taxonomy" id="13427"/>
    <lineage>
        <taxon>Eukaryota</taxon>
        <taxon>Viridiplantae</taxon>
        <taxon>Streptophyta</taxon>
        <taxon>Embryophyta</taxon>
        <taxon>Tracheophyta</taxon>
        <taxon>Spermatophyta</taxon>
        <taxon>Magnoliopsida</taxon>
        <taxon>eudicotyledons</taxon>
        <taxon>Gunneridae</taxon>
        <taxon>Pentapetalae</taxon>
        <taxon>asterids</taxon>
        <taxon>campanulids</taxon>
        <taxon>Asterales</taxon>
        <taxon>Asteraceae</taxon>
        <taxon>Cichorioideae</taxon>
        <taxon>Cichorieae</taxon>
        <taxon>Cichoriinae</taxon>
        <taxon>Cichorium</taxon>
    </lineage>
</organism>
<gene>
    <name evidence="1" type="ORF">L2E82_00194</name>
</gene>
<dbReference type="EMBL" id="CM042009">
    <property type="protein sequence ID" value="KAI3787776.1"/>
    <property type="molecule type" value="Genomic_DNA"/>
</dbReference>
<name>A0ACB9GX28_CICIN</name>
<comment type="caution">
    <text evidence="1">The sequence shown here is derived from an EMBL/GenBank/DDBJ whole genome shotgun (WGS) entry which is preliminary data.</text>
</comment>
<proteinExistence type="predicted"/>
<sequence>MSHIIKHITVKEPPNNFQAERRKLKAMANEPYNQEETRLEWNRLENFSQEKQDNENKKAGSINFNNILTGKCLAKVKAKIWMSVVAVALMIKTTTQLYLQLSTPCDFNSPIHTLLHGGCLSLVTGSECTFALSIKHKGRLDVVIRRPDALHPDNEMAYDNAVCALGKICQFHGDCINAAQIVPAWLNGLPLKGD</sequence>
<evidence type="ECO:0000313" key="2">
    <source>
        <dbReference type="Proteomes" id="UP001055811"/>
    </source>
</evidence>
<protein>
    <submittedName>
        <fullName evidence="1">Uncharacterized protein</fullName>
    </submittedName>
</protein>